<dbReference type="Pfam" id="PF00158">
    <property type="entry name" value="Sigma54_activat"/>
    <property type="match status" value="1"/>
</dbReference>
<comment type="caution">
    <text evidence="4">The sequence shown here is derived from an EMBL/GenBank/DDBJ whole genome shotgun (WGS) entry which is preliminary data.</text>
</comment>
<keyword evidence="1" id="KW-0547">Nucleotide-binding</keyword>
<protein>
    <submittedName>
        <fullName evidence="4">Sigma 54-interacting transcriptional regulator</fullName>
    </submittedName>
</protein>
<organism evidence="4 5">
    <name type="scientific">Endozoicomonas gorgoniicola</name>
    <dbReference type="NCBI Taxonomy" id="1234144"/>
    <lineage>
        <taxon>Bacteria</taxon>
        <taxon>Pseudomonadati</taxon>
        <taxon>Pseudomonadota</taxon>
        <taxon>Gammaproteobacteria</taxon>
        <taxon>Oceanospirillales</taxon>
        <taxon>Endozoicomonadaceae</taxon>
        <taxon>Endozoicomonas</taxon>
    </lineage>
</organism>
<evidence type="ECO:0000313" key="5">
    <source>
        <dbReference type="Proteomes" id="UP001209854"/>
    </source>
</evidence>
<gene>
    <name evidence="4" type="ORF">NX722_18085</name>
</gene>
<keyword evidence="2" id="KW-0067">ATP-binding</keyword>
<evidence type="ECO:0000313" key="4">
    <source>
        <dbReference type="EMBL" id="MCW7554497.1"/>
    </source>
</evidence>
<dbReference type="Proteomes" id="UP001209854">
    <property type="component" value="Unassembled WGS sequence"/>
</dbReference>
<keyword evidence="5" id="KW-1185">Reference proteome</keyword>
<dbReference type="RefSeq" id="WP_262564252.1">
    <property type="nucleotide sequence ID" value="NZ_JAPFCC010000001.1"/>
</dbReference>
<reference evidence="4 5" key="1">
    <citation type="submission" date="2022-10" db="EMBL/GenBank/DDBJ databases">
        <title>High-quality genome sequences of two octocoral-associated bacteria, Endozoicomonas euniceicola EF212 and Endozoicomonas gorgoniicola PS125.</title>
        <authorList>
            <person name="Chiou Y.-J."/>
            <person name="Chen Y.-H."/>
        </authorList>
    </citation>
    <scope>NUCLEOTIDE SEQUENCE [LARGE SCALE GENOMIC DNA]</scope>
    <source>
        <strain evidence="4 5">PS125</strain>
    </source>
</reference>
<evidence type="ECO:0000256" key="2">
    <source>
        <dbReference type="ARBA" id="ARBA00022840"/>
    </source>
</evidence>
<feature type="domain" description="Sigma-54 factor interaction" evidence="3">
    <location>
        <begin position="220"/>
        <end position="397"/>
    </location>
</feature>
<sequence length="481" mass="54958">MDTNGHILLCWHAERAGIEVLENTLKKLNRREPVKTVLYLVQTTSITIESIPEQLEGACIEKISAELEDPTDHQEVYQFVKNQIVPMVSGNEKCLHINVSPGTPAMHSIWLMLSAGGAFPFGTRLWSSQYNPDTKRTSLKPVKFAITTYLSEIRDDQLLNPDRAIYEPEAKSKARLDALRRLKQFSGFHGHPLLILGERGTGKTRLVESHVSKIKQREAVALACGGLNSTVAESLLFGHVKGAFTGADKERKGLLREADGKLLFLDEVQDLPNKVQRELVRTLQDRDHRYRQIGSDQEQTSDFELVCASNLNFDQLRKKLYPDFFDRIAHLIVEVPPLRLCREDIQADWQQVWRECRRSERIPEKAPVCAPLHDIFDSHYLGGNLRDLQRLAILLMVWIGEKSEQEAINTAIEEWQRWERSENPDSDFGDGSWQERTAWFQKKMANWAIKHFGSTKNAAGLLHCSERTLTERVKNTSEPES</sequence>
<dbReference type="Gene3D" id="3.40.50.300">
    <property type="entry name" value="P-loop containing nucleotide triphosphate hydrolases"/>
    <property type="match status" value="1"/>
</dbReference>
<proteinExistence type="predicted"/>
<dbReference type="InterPro" id="IPR002078">
    <property type="entry name" value="Sigma_54_int"/>
</dbReference>
<dbReference type="InterPro" id="IPR003593">
    <property type="entry name" value="AAA+_ATPase"/>
</dbReference>
<accession>A0ABT3MYQ8</accession>
<dbReference type="PROSITE" id="PS50045">
    <property type="entry name" value="SIGMA54_INTERACT_4"/>
    <property type="match status" value="1"/>
</dbReference>
<dbReference type="SUPFAM" id="SSF52540">
    <property type="entry name" value="P-loop containing nucleoside triphosphate hydrolases"/>
    <property type="match status" value="1"/>
</dbReference>
<dbReference type="EMBL" id="JAPFCC010000001">
    <property type="protein sequence ID" value="MCW7554497.1"/>
    <property type="molecule type" value="Genomic_DNA"/>
</dbReference>
<evidence type="ECO:0000259" key="3">
    <source>
        <dbReference type="PROSITE" id="PS50045"/>
    </source>
</evidence>
<dbReference type="PANTHER" id="PTHR32071">
    <property type="entry name" value="TRANSCRIPTIONAL REGULATORY PROTEIN"/>
    <property type="match status" value="1"/>
</dbReference>
<evidence type="ECO:0000256" key="1">
    <source>
        <dbReference type="ARBA" id="ARBA00022741"/>
    </source>
</evidence>
<name>A0ABT3MYQ8_9GAMM</name>
<dbReference type="InterPro" id="IPR027417">
    <property type="entry name" value="P-loop_NTPase"/>
</dbReference>
<dbReference type="SMART" id="SM00382">
    <property type="entry name" value="AAA"/>
    <property type="match status" value="1"/>
</dbReference>
<dbReference type="CDD" id="cd00009">
    <property type="entry name" value="AAA"/>
    <property type="match status" value="1"/>
</dbReference>